<organism evidence="5 6">
    <name type="scientific">Brevundimonas staleyi</name>
    <dbReference type="NCBI Taxonomy" id="74326"/>
    <lineage>
        <taxon>Bacteria</taxon>
        <taxon>Pseudomonadati</taxon>
        <taxon>Pseudomonadota</taxon>
        <taxon>Alphaproteobacteria</taxon>
        <taxon>Caulobacterales</taxon>
        <taxon>Caulobacteraceae</taxon>
        <taxon>Brevundimonas</taxon>
    </lineage>
</organism>
<dbReference type="Gene3D" id="1.10.10.10">
    <property type="entry name" value="Winged helix-like DNA-binding domain superfamily/Winged helix DNA-binding domain"/>
    <property type="match status" value="1"/>
</dbReference>
<reference evidence="6" key="1">
    <citation type="journal article" date="2019" name="Int. J. Syst. Evol. Microbiol.">
        <title>The Global Catalogue of Microorganisms (GCM) 10K type strain sequencing project: providing services to taxonomists for standard genome sequencing and annotation.</title>
        <authorList>
            <consortium name="The Broad Institute Genomics Platform"/>
            <consortium name="The Broad Institute Genome Sequencing Center for Infectious Disease"/>
            <person name="Wu L."/>
            <person name="Ma J."/>
        </authorList>
    </citation>
    <scope>NUCLEOTIDE SEQUENCE [LARGE SCALE GENOMIC DNA]</scope>
    <source>
        <strain evidence="6">JCM 12125</strain>
    </source>
</reference>
<dbReference type="Gene3D" id="2.60.120.10">
    <property type="entry name" value="Jelly Rolls"/>
    <property type="match status" value="1"/>
</dbReference>
<evidence type="ECO:0000256" key="1">
    <source>
        <dbReference type="ARBA" id="ARBA00023015"/>
    </source>
</evidence>
<keyword evidence="6" id="KW-1185">Reference proteome</keyword>
<dbReference type="InterPro" id="IPR036390">
    <property type="entry name" value="WH_DNA-bd_sf"/>
</dbReference>
<evidence type="ECO:0000256" key="2">
    <source>
        <dbReference type="ARBA" id="ARBA00023125"/>
    </source>
</evidence>
<evidence type="ECO:0000256" key="3">
    <source>
        <dbReference type="ARBA" id="ARBA00023163"/>
    </source>
</evidence>
<sequence>MPLHDGNFLIDSLPPEDRAALLEIARPFEFAVGHVFCEHGDGISSVEFLERGVISAVFSMQDGRGVEAYMVGREGATHPMAFEVPGVCSARLVGQLAGAGQRVDMTKLRALAIERPAIRDALVGYAARLLGELEQSTACNALHKAEQRFAKWLLRCHDRADGDTLGLTQEFLANMLGAQRTTVNEAAQHLQKSGAIRYMRGSIKVLDRDALERASCECYAAHYETLRQMRIGVEPDPKD</sequence>
<evidence type="ECO:0000313" key="5">
    <source>
        <dbReference type="EMBL" id="MFC5344194.1"/>
    </source>
</evidence>
<keyword evidence="1" id="KW-0805">Transcription regulation</keyword>
<comment type="caution">
    <text evidence="5">The sequence shown here is derived from an EMBL/GenBank/DDBJ whole genome shotgun (WGS) entry which is preliminary data.</text>
</comment>
<dbReference type="InterPro" id="IPR050397">
    <property type="entry name" value="Env_Response_Regulators"/>
</dbReference>
<dbReference type="EMBL" id="JBHSLF010000018">
    <property type="protein sequence ID" value="MFC5344194.1"/>
    <property type="molecule type" value="Genomic_DNA"/>
</dbReference>
<dbReference type="InterPro" id="IPR036388">
    <property type="entry name" value="WH-like_DNA-bd_sf"/>
</dbReference>
<evidence type="ECO:0000259" key="4">
    <source>
        <dbReference type="PROSITE" id="PS51063"/>
    </source>
</evidence>
<protein>
    <submittedName>
        <fullName evidence="5">Crp/Fnr family transcriptional regulator</fullName>
    </submittedName>
</protein>
<dbReference type="SUPFAM" id="SSF46785">
    <property type="entry name" value="Winged helix' DNA-binding domain"/>
    <property type="match status" value="1"/>
</dbReference>
<feature type="domain" description="HTH crp-type" evidence="4">
    <location>
        <begin position="143"/>
        <end position="209"/>
    </location>
</feature>
<accession>A0ABW0FRY7</accession>
<dbReference type="PANTHER" id="PTHR24567">
    <property type="entry name" value="CRP FAMILY TRANSCRIPTIONAL REGULATORY PROTEIN"/>
    <property type="match status" value="1"/>
</dbReference>
<dbReference type="SUPFAM" id="SSF51206">
    <property type="entry name" value="cAMP-binding domain-like"/>
    <property type="match status" value="1"/>
</dbReference>
<dbReference type="PANTHER" id="PTHR24567:SF74">
    <property type="entry name" value="HTH-TYPE TRANSCRIPTIONAL REGULATOR ARCR"/>
    <property type="match status" value="1"/>
</dbReference>
<dbReference type="InterPro" id="IPR012318">
    <property type="entry name" value="HTH_CRP"/>
</dbReference>
<dbReference type="PROSITE" id="PS51063">
    <property type="entry name" value="HTH_CRP_2"/>
    <property type="match status" value="1"/>
</dbReference>
<proteinExistence type="predicted"/>
<keyword evidence="3" id="KW-0804">Transcription</keyword>
<dbReference type="Pfam" id="PF13545">
    <property type="entry name" value="HTH_Crp_2"/>
    <property type="match status" value="1"/>
</dbReference>
<keyword evidence="2" id="KW-0238">DNA-binding</keyword>
<dbReference type="InterPro" id="IPR018490">
    <property type="entry name" value="cNMP-bd_dom_sf"/>
</dbReference>
<evidence type="ECO:0000313" key="6">
    <source>
        <dbReference type="Proteomes" id="UP001596152"/>
    </source>
</evidence>
<dbReference type="Proteomes" id="UP001596152">
    <property type="component" value="Unassembled WGS sequence"/>
</dbReference>
<name>A0ABW0FRY7_9CAUL</name>
<dbReference type="RefSeq" id="WP_374037264.1">
    <property type="nucleotide sequence ID" value="NZ_CP169082.1"/>
</dbReference>
<gene>
    <name evidence="5" type="ORF">ACFPIE_09730</name>
</gene>
<dbReference type="InterPro" id="IPR014710">
    <property type="entry name" value="RmlC-like_jellyroll"/>
</dbReference>